<dbReference type="InParanoid" id="G8JV10"/>
<dbReference type="GO" id="GO:0042729">
    <property type="term" value="C:DASH complex"/>
    <property type="evidence" value="ECO:0007669"/>
    <property type="project" value="EnsemblFungi"/>
</dbReference>
<keyword evidence="3" id="KW-1185">Reference proteome</keyword>
<feature type="compositionally biased region" description="Polar residues" evidence="1">
    <location>
        <begin position="1"/>
        <end position="10"/>
    </location>
</feature>
<evidence type="ECO:0000256" key="1">
    <source>
        <dbReference type="SAM" id="MobiDB-lite"/>
    </source>
</evidence>
<dbReference type="OMA" id="QCNKNIV"/>
<dbReference type="GO" id="GO:0031116">
    <property type="term" value="P:positive regulation of microtubule polymerization"/>
    <property type="evidence" value="ECO:0007669"/>
    <property type="project" value="EnsemblFungi"/>
</dbReference>
<dbReference type="EMBL" id="CP002502">
    <property type="protein sequence ID" value="AET40489.1"/>
    <property type="molecule type" value="Genomic_DNA"/>
</dbReference>
<proteinExistence type="predicted"/>
<dbReference type="HOGENOM" id="CLU_193155_0_0_1"/>
<gene>
    <name evidence="2" type="ordered locus">Ecym_6093</name>
</gene>
<dbReference type="GO" id="GO:0051987">
    <property type="term" value="P:positive regulation of attachment of spindle microtubules to kinetochore"/>
    <property type="evidence" value="ECO:0007669"/>
    <property type="project" value="EnsemblFungi"/>
</dbReference>
<organism evidence="2 3">
    <name type="scientific">Eremothecium cymbalariae (strain CBS 270.75 / DBVPG 7215 / KCTC 17166 / NRRL Y-17582)</name>
    <name type="common">Yeast</name>
    <dbReference type="NCBI Taxonomy" id="931890"/>
    <lineage>
        <taxon>Eukaryota</taxon>
        <taxon>Fungi</taxon>
        <taxon>Dikarya</taxon>
        <taxon>Ascomycota</taxon>
        <taxon>Saccharomycotina</taxon>
        <taxon>Saccharomycetes</taxon>
        <taxon>Saccharomycetales</taxon>
        <taxon>Saccharomycetaceae</taxon>
        <taxon>Eremothecium</taxon>
    </lineage>
</organism>
<dbReference type="GO" id="GO:0051010">
    <property type="term" value="F:microtubule plus-end binding"/>
    <property type="evidence" value="ECO:0007669"/>
    <property type="project" value="EnsemblFungi"/>
</dbReference>
<reference evidence="3" key="1">
    <citation type="journal article" date="2012" name="G3 (Bethesda)">
        <title>Pichia sorbitophila, an interspecies yeast hybrid reveals early steps of genome resolution following polyploidization.</title>
        <authorList>
            <person name="Leh Louis V."/>
            <person name="Despons L."/>
            <person name="Friedrich A."/>
            <person name="Martin T."/>
            <person name="Durrens P."/>
            <person name="Casaregola S."/>
            <person name="Neuveglise C."/>
            <person name="Fairhead C."/>
            <person name="Marck C."/>
            <person name="Cruz J.A."/>
            <person name="Straub M.L."/>
            <person name="Kugler V."/>
            <person name="Sacerdot C."/>
            <person name="Uzunov Z."/>
            <person name="Thierry A."/>
            <person name="Weiss S."/>
            <person name="Bleykasten C."/>
            <person name="De Montigny J."/>
            <person name="Jacques N."/>
            <person name="Jung P."/>
            <person name="Lemaire M."/>
            <person name="Mallet S."/>
            <person name="Morel G."/>
            <person name="Richard G.F."/>
            <person name="Sarkar A."/>
            <person name="Savel G."/>
            <person name="Schacherer J."/>
            <person name="Seret M.L."/>
            <person name="Talla E."/>
            <person name="Samson G."/>
            <person name="Jubin C."/>
            <person name="Poulain J."/>
            <person name="Vacherie B."/>
            <person name="Barbe V."/>
            <person name="Pelletier E."/>
            <person name="Sherman D.J."/>
            <person name="Westhof E."/>
            <person name="Weissenbach J."/>
            <person name="Baret P.V."/>
            <person name="Wincker P."/>
            <person name="Gaillardin C."/>
            <person name="Dujon B."/>
            <person name="Souciet J.L."/>
        </authorList>
    </citation>
    <scope>NUCLEOTIDE SEQUENCE [LARGE SCALE GENOMIC DNA]</scope>
    <source>
        <strain evidence="3">CBS 270.75 / DBVPG 7215 / KCTC 17166 / NRRL Y-17582</strain>
    </source>
</reference>
<dbReference type="OrthoDB" id="4040439at2759"/>
<sequence length="84" mass="9599">MAINNTPKNSTNKEETMDQAKKRHYAQLAQQLQLLQSNLETTAKHVEVMSSQCNEHLVNKLGKIQASWFIGGNRCFEQEMLGKH</sequence>
<feature type="compositionally biased region" description="Basic and acidic residues" evidence="1">
    <location>
        <begin position="11"/>
        <end position="20"/>
    </location>
</feature>
<dbReference type="InterPro" id="IPR042332">
    <property type="entry name" value="Hsk3"/>
</dbReference>
<dbReference type="Pfam" id="PF08227">
    <property type="entry name" value="DASH_Hsk3"/>
    <property type="match status" value="1"/>
</dbReference>
<name>G8JV10_ERECY</name>
<evidence type="ECO:0000313" key="3">
    <source>
        <dbReference type="Proteomes" id="UP000006790"/>
    </source>
</evidence>
<evidence type="ECO:0008006" key="4">
    <source>
        <dbReference type="Google" id="ProtNLM"/>
    </source>
</evidence>
<dbReference type="GO" id="GO:1990976">
    <property type="term" value="P:protein transport along microtubule to mitotic spindle pole body"/>
    <property type="evidence" value="ECO:0007669"/>
    <property type="project" value="EnsemblFungi"/>
</dbReference>
<dbReference type="GO" id="GO:1990758">
    <property type="term" value="P:mitotic sister chromatid biorientation"/>
    <property type="evidence" value="ECO:0007669"/>
    <property type="project" value="EnsemblFungi"/>
</dbReference>
<dbReference type="Proteomes" id="UP000006790">
    <property type="component" value="Chromosome 6"/>
</dbReference>
<dbReference type="STRING" id="931890.G8JV10"/>
<dbReference type="eggNOG" id="KOG4853">
    <property type="taxonomic scope" value="Eukaryota"/>
</dbReference>
<dbReference type="KEGG" id="erc:Ecym_6093"/>
<dbReference type="PANTHER" id="PTHR28289">
    <property type="entry name" value="DASH COMPLEX SUBUNIT HSK3"/>
    <property type="match status" value="1"/>
</dbReference>
<feature type="region of interest" description="Disordered" evidence="1">
    <location>
        <begin position="1"/>
        <end position="23"/>
    </location>
</feature>
<dbReference type="GeneID" id="11470988"/>
<protein>
    <recommendedName>
        <fullName evidence="4">DASH complex subunit HSK3</fullName>
    </recommendedName>
</protein>
<dbReference type="AlphaFoldDB" id="G8JV10"/>
<accession>G8JV10</accession>
<dbReference type="InterPro" id="IPR013183">
    <property type="entry name" value="Hsk3-like"/>
</dbReference>
<dbReference type="RefSeq" id="XP_003647306.1">
    <property type="nucleotide sequence ID" value="XM_003647258.1"/>
</dbReference>
<evidence type="ECO:0000313" key="2">
    <source>
        <dbReference type="EMBL" id="AET40489.1"/>
    </source>
</evidence>
<dbReference type="PANTHER" id="PTHR28289:SF1">
    <property type="entry name" value="DASH COMPLEX SUBUNIT HSK3"/>
    <property type="match status" value="1"/>
</dbReference>
<dbReference type="FunCoup" id="G8JV10">
    <property type="interactions" value="43"/>
</dbReference>